<evidence type="ECO:0000313" key="1">
    <source>
        <dbReference type="EMBL" id="QCD86164.1"/>
    </source>
</evidence>
<dbReference type="AlphaFoldDB" id="A0A4D6LD13"/>
<organism evidence="1 2">
    <name type="scientific">Vigna unguiculata</name>
    <name type="common">Cowpea</name>
    <dbReference type="NCBI Taxonomy" id="3917"/>
    <lineage>
        <taxon>Eukaryota</taxon>
        <taxon>Viridiplantae</taxon>
        <taxon>Streptophyta</taxon>
        <taxon>Embryophyta</taxon>
        <taxon>Tracheophyta</taxon>
        <taxon>Spermatophyta</taxon>
        <taxon>Magnoliopsida</taxon>
        <taxon>eudicotyledons</taxon>
        <taxon>Gunneridae</taxon>
        <taxon>Pentapetalae</taxon>
        <taxon>rosids</taxon>
        <taxon>fabids</taxon>
        <taxon>Fabales</taxon>
        <taxon>Fabaceae</taxon>
        <taxon>Papilionoideae</taxon>
        <taxon>50 kb inversion clade</taxon>
        <taxon>NPAAA clade</taxon>
        <taxon>indigoferoid/millettioid clade</taxon>
        <taxon>Phaseoleae</taxon>
        <taxon>Vigna</taxon>
    </lineage>
</organism>
<dbReference type="EMBL" id="CP039347">
    <property type="protein sequence ID" value="QCD86164.1"/>
    <property type="molecule type" value="Genomic_DNA"/>
</dbReference>
<keyword evidence="2" id="KW-1185">Reference proteome</keyword>
<proteinExistence type="predicted"/>
<protein>
    <submittedName>
        <fullName evidence="1">Uncharacterized protein</fullName>
    </submittedName>
</protein>
<gene>
    <name evidence="1" type="ORF">DEO72_LG3g685</name>
</gene>
<sequence length="57" mass="6327">MRHPRRNAQAKVMMPVGDRIGWAVLGEWSGEKPRTKMAATCRVEKGSIEGDNGGFKQ</sequence>
<name>A0A4D6LD13_VIGUN</name>
<accession>A0A4D6LD13</accession>
<reference evidence="1 2" key="1">
    <citation type="submission" date="2019-04" db="EMBL/GenBank/DDBJ databases">
        <title>An improved genome assembly and genetic linkage map for asparagus bean, Vigna unguiculata ssp. sesquipedialis.</title>
        <authorList>
            <person name="Xia Q."/>
            <person name="Zhang R."/>
            <person name="Dong Y."/>
        </authorList>
    </citation>
    <scope>NUCLEOTIDE SEQUENCE [LARGE SCALE GENOMIC DNA]</scope>
    <source>
        <tissue evidence="1">Leaf</tissue>
    </source>
</reference>
<evidence type="ECO:0000313" key="2">
    <source>
        <dbReference type="Proteomes" id="UP000501690"/>
    </source>
</evidence>
<dbReference type="Proteomes" id="UP000501690">
    <property type="component" value="Linkage Group LG3"/>
</dbReference>